<accession>A0ABN1V4S5</accession>
<evidence type="ECO:0000313" key="7">
    <source>
        <dbReference type="Proteomes" id="UP001500467"/>
    </source>
</evidence>
<dbReference type="Pfam" id="PF00293">
    <property type="entry name" value="NUDIX"/>
    <property type="match status" value="1"/>
</dbReference>
<dbReference type="InterPro" id="IPR020476">
    <property type="entry name" value="Nudix_hydrolase"/>
</dbReference>
<evidence type="ECO:0000256" key="4">
    <source>
        <dbReference type="RuleBase" id="RU003476"/>
    </source>
</evidence>
<keyword evidence="7" id="KW-1185">Reference proteome</keyword>
<dbReference type="InterPro" id="IPR020084">
    <property type="entry name" value="NUDIX_hydrolase_CS"/>
</dbReference>
<dbReference type="Proteomes" id="UP001500467">
    <property type="component" value="Unassembled WGS sequence"/>
</dbReference>
<feature type="domain" description="Nudix hydrolase" evidence="5">
    <location>
        <begin position="2"/>
        <end position="129"/>
    </location>
</feature>
<evidence type="ECO:0000256" key="2">
    <source>
        <dbReference type="ARBA" id="ARBA00005582"/>
    </source>
</evidence>
<reference evidence="6 7" key="1">
    <citation type="journal article" date="2019" name="Int. J. Syst. Evol. Microbiol.">
        <title>The Global Catalogue of Microorganisms (GCM) 10K type strain sequencing project: providing services to taxonomists for standard genome sequencing and annotation.</title>
        <authorList>
            <consortium name="The Broad Institute Genomics Platform"/>
            <consortium name="The Broad Institute Genome Sequencing Center for Infectious Disease"/>
            <person name="Wu L."/>
            <person name="Ma J."/>
        </authorList>
    </citation>
    <scope>NUCLEOTIDE SEQUENCE [LARGE SCALE GENOMIC DNA]</scope>
    <source>
        <strain evidence="6 7">JCM 13022</strain>
    </source>
</reference>
<dbReference type="CDD" id="cd04673">
    <property type="entry name" value="NUDIX_ADPRase"/>
    <property type="match status" value="1"/>
</dbReference>
<dbReference type="Gene3D" id="3.90.79.10">
    <property type="entry name" value="Nucleoside Triphosphate Pyrophosphohydrolase"/>
    <property type="match status" value="1"/>
</dbReference>
<comment type="caution">
    <text evidence="6">The sequence shown here is derived from an EMBL/GenBank/DDBJ whole genome shotgun (WGS) entry which is preliminary data.</text>
</comment>
<dbReference type="RefSeq" id="WP_253859899.1">
    <property type="nucleotide sequence ID" value="NZ_BAAALM010000003.1"/>
</dbReference>
<evidence type="ECO:0000256" key="3">
    <source>
        <dbReference type="ARBA" id="ARBA00022801"/>
    </source>
</evidence>
<dbReference type="PROSITE" id="PS00893">
    <property type="entry name" value="NUDIX_BOX"/>
    <property type="match status" value="1"/>
</dbReference>
<dbReference type="PANTHER" id="PTHR43046">
    <property type="entry name" value="GDP-MANNOSE MANNOSYL HYDROLASE"/>
    <property type="match status" value="1"/>
</dbReference>
<name>A0ABN1V4S5_9PSEU</name>
<comment type="cofactor">
    <cofactor evidence="1">
        <name>Mg(2+)</name>
        <dbReference type="ChEBI" id="CHEBI:18420"/>
    </cofactor>
</comment>
<proteinExistence type="inferred from homology"/>
<dbReference type="PROSITE" id="PS51462">
    <property type="entry name" value="NUDIX"/>
    <property type="match status" value="1"/>
</dbReference>
<dbReference type="EMBL" id="BAAALM010000003">
    <property type="protein sequence ID" value="GAA1194662.1"/>
    <property type="molecule type" value="Genomic_DNA"/>
</dbReference>
<sequence length="134" mass="15126">MDHIRCVGGIVHDAAGRLLLIRRANRPARGRWSLPGGRVEPGETDHAAVARELAEETGLTVDVGPFVGSITREPYLINDYRCLVRGGRLTPGDDASDARWIDHRELTRMDYHDQLTENLVDTLREWNMLPRDSQ</sequence>
<protein>
    <submittedName>
        <fullName evidence="6">NUDIX domain-containing protein</fullName>
    </submittedName>
</protein>
<evidence type="ECO:0000313" key="6">
    <source>
        <dbReference type="EMBL" id="GAA1194662.1"/>
    </source>
</evidence>
<dbReference type="PANTHER" id="PTHR43046:SF14">
    <property type="entry name" value="MUTT_NUDIX FAMILY PROTEIN"/>
    <property type="match status" value="1"/>
</dbReference>
<evidence type="ECO:0000256" key="1">
    <source>
        <dbReference type="ARBA" id="ARBA00001946"/>
    </source>
</evidence>
<gene>
    <name evidence="6" type="ORF">GCM10009675_06890</name>
</gene>
<organism evidence="6 7">
    <name type="scientific">Prauserella alba</name>
    <dbReference type="NCBI Taxonomy" id="176898"/>
    <lineage>
        <taxon>Bacteria</taxon>
        <taxon>Bacillati</taxon>
        <taxon>Actinomycetota</taxon>
        <taxon>Actinomycetes</taxon>
        <taxon>Pseudonocardiales</taxon>
        <taxon>Pseudonocardiaceae</taxon>
        <taxon>Prauserella</taxon>
    </lineage>
</organism>
<dbReference type="InterPro" id="IPR015797">
    <property type="entry name" value="NUDIX_hydrolase-like_dom_sf"/>
</dbReference>
<comment type="similarity">
    <text evidence="2 4">Belongs to the Nudix hydrolase family.</text>
</comment>
<dbReference type="InterPro" id="IPR000086">
    <property type="entry name" value="NUDIX_hydrolase_dom"/>
</dbReference>
<dbReference type="PRINTS" id="PR00502">
    <property type="entry name" value="NUDIXFAMILY"/>
</dbReference>
<keyword evidence="3 4" id="KW-0378">Hydrolase</keyword>
<dbReference type="SUPFAM" id="SSF55811">
    <property type="entry name" value="Nudix"/>
    <property type="match status" value="1"/>
</dbReference>
<evidence type="ECO:0000259" key="5">
    <source>
        <dbReference type="PROSITE" id="PS51462"/>
    </source>
</evidence>